<keyword evidence="9 12" id="KW-0511">Multifunctional enzyme</keyword>
<dbReference type="SUPFAM" id="SSF53901">
    <property type="entry name" value="Thiolase-like"/>
    <property type="match status" value="1"/>
</dbReference>
<feature type="domain" description="Beta-ketoacyl-[acyl-carrier-protein] synthase III C-terminal" evidence="13">
    <location>
        <begin position="232"/>
        <end position="320"/>
    </location>
</feature>
<evidence type="ECO:0000256" key="1">
    <source>
        <dbReference type="ARBA" id="ARBA00005194"/>
    </source>
</evidence>
<dbReference type="Proteomes" id="UP000636949">
    <property type="component" value="Unassembled WGS sequence"/>
</dbReference>
<dbReference type="InterPro" id="IPR013751">
    <property type="entry name" value="ACP_syn_III_N"/>
</dbReference>
<organism evidence="15 16">
    <name type="scientific">Cysteiniphilum litorale</name>
    <dbReference type="NCBI Taxonomy" id="2056700"/>
    <lineage>
        <taxon>Bacteria</taxon>
        <taxon>Pseudomonadati</taxon>
        <taxon>Pseudomonadota</taxon>
        <taxon>Gammaproteobacteria</taxon>
        <taxon>Thiotrichales</taxon>
        <taxon>Fastidiosibacteraceae</taxon>
        <taxon>Cysteiniphilum</taxon>
    </lineage>
</organism>
<dbReference type="InterPro" id="IPR013747">
    <property type="entry name" value="ACP_syn_III_C"/>
</dbReference>
<keyword evidence="5 12" id="KW-0808">Transferase</keyword>
<feature type="active site" evidence="12">
    <location>
        <position position="112"/>
    </location>
</feature>
<feature type="region of interest" description="ACP-binding" evidence="12">
    <location>
        <begin position="249"/>
        <end position="253"/>
    </location>
</feature>
<evidence type="ECO:0000259" key="14">
    <source>
        <dbReference type="Pfam" id="PF08545"/>
    </source>
</evidence>
<evidence type="ECO:0000256" key="2">
    <source>
        <dbReference type="ARBA" id="ARBA00008642"/>
    </source>
</evidence>
<dbReference type="GO" id="GO:0005737">
    <property type="term" value="C:cytoplasm"/>
    <property type="evidence" value="ECO:0007669"/>
    <property type="project" value="UniProtKB-SubCell"/>
</dbReference>
<gene>
    <name evidence="12 15" type="primary">fabH</name>
    <name evidence="15" type="ORF">GCM10010995_11040</name>
</gene>
<comment type="subunit">
    <text evidence="12">Homodimer.</text>
</comment>
<dbReference type="NCBIfam" id="TIGR00747">
    <property type="entry name" value="fabH"/>
    <property type="match status" value="1"/>
</dbReference>
<keyword evidence="12" id="KW-0963">Cytoplasm</keyword>
<dbReference type="Pfam" id="PF08541">
    <property type="entry name" value="ACP_syn_III_C"/>
    <property type="match status" value="1"/>
</dbReference>
<evidence type="ECO:0000256" key="5">
    <source>
        <dbReference type="ARBA" id="ARBA00022679"/>
    </source>
</evidence>
<sequence>MFAKITGTGSYLPAKVLHNTDIAKMVDTSDEWITQRVGIKQRHIANESETTAHMAIEAAKNAMSMGNIQAQDIDLIIVATGTADYIMPSTASIVQTQIGAPCCPSFDISAACSGFVYAVDIAKQYIENGSAKNALVIASERISRTLDWQDRSTCVLFGDGAGAIILSQSNEAGIIASTLYCDGEGKDMLNIPGLLSKTPFTQTQYHAMLHMEGNKVFKKAVSKLSDLVSDLLTKANMQDSDIDWLVPHQANYRILEATAKKLNMPMSQVILTLENHGNTSAASIPLALDHAVRNNQIKPGQTILTEAFGAGLVWGGFIAKF</sequence>
<evidence type="ECO:0000313" key="15">
    <source>
        <dbReference type="EMBL" id="GGF95579.1"/>
    </source>
</evidence>
<dbReference type="EC" id="2.3.1.180" evidence="3 12"/>
<accession>A0A8J3E8S2</accession>
<keyword evidence="4 12" id="KW-0444">Lipid biosynthesis</keyword>
<name>A0A8J3E8S2_9GAMM</name>
<dbReference type="Gene3D" id="3.40.47.10">
    <property type="match status" value="1"/>
</dbReference>
<feature type="active site" evidence="12">
    <location>
        <position position="278"/>
    </location>
</feature>
<dbReference type="CDD" id="cd00830">
    <property type="entry name" value="KAS_III"/>
    <property type="match status" value="1"/>
</dbReference>
<feature type="domain" description="Beta-ketoacyl-[acyl-carrier-protein] synthase III N-terminal" evidence="14">
    <location>
        <begin position="106"/>
        <end position="183"/>
    </location>
</feature>
<dbReference type="GO" id="GO:0004315">
    <property type="term" value="F:3-oxoacyl-[acyl-carrier-protein] synthase activity"/>
    <property type="evidence" value="ECO:0007669"/>
    <property type="project" value="InterPro"/>
</dbReference>
<dbReference type="EMBL" id="BMJS01000009">
    <property type="protein sequence ID" value="GGF95579.1"/>
    <property type="molecule type" value="Genomic_DNA"/>
</dbReference>
<evidence type="ECO:0000256" key="7">
    <source>
        <dbReference type="ARBA" id="ARBA00023098"/>
    </source>
</evidence>
<keyword evidence="10 12" id="KW-0012">Acyltransferase</keyword>
<keyword evidence="6 12" id="KW-0276">Fatty acid metabolism</keyword>
<comment type="function">
    <text evidence="12">Catalyzes the condensation reaction of fatty acid synthesis by the addition to an acyl acceptor of two carbons from malonyl-ACP. Catalyzes the first condensation reaction which initiates fatty acid synthesis and may therefore play a role in governing the total rate of fatty acid production. Possesses both acetoacetyl-ACP synthase and acetyl transacylase activities. Its substrate specificity determines the biosynthesis of branched-chain and/or straight-chain of fatty acids.</text>
</comment>
<feature type="active site" evidence="12">
    <location>
        <position position="248"/>
    </location>
</feature>
<comment type="catalytic activity">
    <reaction evidence="11">
        <text>malonyl-[ACP] + acetyl-CoA + H(+) = 3-oxobutanoyl-[ACP] + CO2 + CoA</text>
        <dbReference type="Rhea" id="RHEA:12080"/>
        <dbReference type="Rhea" id="RHEA-COMP:9623"/>
        <dbReference type="Rhea" id="RHEA-COMP:9625"/>
        <dbReference type="ChEBI" id="CHEBI:15378"/>
        <dbReference type="ChEBI" id="CHEBI:16526"/>
        <dbReference type="ChEBI" id="CHEBI:57287"/>
        <dbReference type="ChEBI" id="CHEBI:57288"/>
        <dbReference type="ChEBI" id="CHEBI:78449"/>
        <dbReference type="ChEBI" id="CHEBI:78450"/>
        <dbReference type="EC" id="2.3.1.180"/>
    </reaction>
    <physiologicalReaction direction="left-to-right" evidence="11">
        <dbReference type="Rhea" id="RHEA:12081"/>
    </physiologicalReaction>
</comment>
<dbReference type="InterPro" id="IPR016039">
    <property type="entry name" value="Thiolase-like"/>
</dbReference>
<dbReference type="PANTHER" id="PTHR43091:SF1">
    <property type="entry name" value="BETA-KETOACYL-[ACYL-CARRIER-PROTEIN] SYNTHASE III, CHLOROPLASTIC"/>
    <property type="match status" value="1"/>
</dbReference>
<evidence type="ECO:0000256" key="11">
    <source>
        <dbReference type="ARBA" id="ARBA00051096"/>
    </source>
</evidence>
<dbReference type="RefSeq" id="WP_117002213.1">
    <property type="nucleotide sequence ID" value="NZ_BMJS01000009.1"/>
</dbReference>
<evidence type="ECO:0000256" key="3">
    <source>
        <dbReference type="ARBA" id="ARBA00012333"/>
    </source>
</evidence>
<comment type="similarity">
    <text evidence="2 12">Belongs to the thiolase-like superfamily. FabH family.</text>
</comment>
<dbReference type="UniPathway" id="UPA00094"/>
<dbReference type="OrthoDB" id="9815506at2"/>
<evidence type="ECO:0000256" key="6">
    <source>
        <dbReference type="ARBA" id="ARBA00022832"/>
    </source>
</evidence>
<comment type="pathway">
    <text evidence="1 12">Lipid metabolism; fatty acid biosynthesis.</text>
</comment>
<dbReference type="NCBIfam" id="NF006829">
    <property type="entry name" value="PRK09352.1"/>
    <property type="match status" value="1"/>
</dbReference>
<reference evidence="15" key="1">
    <citation type="journal article" date="2014" name="Int. J. Syst. Evol. Microbiol.">
        <title>Complete genome sequence of Corynebacterium casei LMG S-19264T (=DSM 44701T), isolated from a smear-ripened cheese.</title>
        <authorList>
            <consortium name="US DOE Joint Genome Institute (JGI-PGF)"/>
            <person name="Walter F."/>
            <person name="Albersmeier A."/>
            <person name="Kalinowski J."/>
            <person name="Ruckert C."/>
        </authorList>
    </citation>
    <scope>NUCLEOTIDE SEQUENCE</scope>
    <source>
        <strain evidence="15">CGMCC 1.15758</strain>
    </source>
</reference>
<dbReference type="AlphaFoldDB" id="A0A8J3E8S2"/>
<evidence type="ECO:0000256" key="12">
    <source>
        <dbReference type="HAMAP-Rule" id="MF_01815"/>
    </source>
</evidence>
<dbReference type="GO" id="GO:0033818">
    <property type="term" value="F:beta-ketoacyl-acyl-carrier-protein synthase III activity"/>
    <property type="evidence" value="ECO:0007669"/>
    <property type="project" value="UniProtKB-UniRule"/>
</dbReference>
<dbReference type="GO" id="GO:0006633">
    <property type="term" value="P:fatty acid biosynthetic process"/>
    <property type="evidence" value="ECO:0007669"/>
    <property type="project" value="UniProtKB-UniRule"/>
</dbReference>
<proteinExistence type="inferred from homology"/>
<dbReference type="Pfam" id="PF08545">
    <property type="entry name" value="ACP_syn_III"/>
    <property type="match status" value="1"/>
</dbReference>
<dbReference type="PANTHER" id="PTHR43091">
    <property type="entry name" value="3-OXOACYL-[ACYL-CARRIER-PROTEIN] SYNTHASE"/>
    <property type="match status" value="1"/>
</dbReference>
<evidence type="ECO:0000256" key="8">
    <source>
        <dbReference type="ARBA" id="ARBA00023160"/>
    </source>
</evidence>
<keyword evidence="7 12" id="KW-0443">Lipid metabolism</keyword>
<evidence type="ECO:0000313" key="16">
    <source>
        <dbReference type="Proteomes" id="UP000636949"/>
    </source>
</evidence>
<dbReference type="FunFam" id="3.40.47.10:FF:000004">
    <property type="entry name" value="3-oxoacyl-[acyl-carrier-protein] synthase 3"/>
    <property type="match status" value="1"/>
</dbReference>
<evidence type="ECO:0000259" key="13">
    <source>
        <dbReference type="Pfam" id="PF08541"/>
    </source>
</evidence>
<keyword evidence="8 12" id="KW-0275">Fatty acid biosynthesis</keyword>
<reference evidence="15" key="2">
    <citation type="submission" date="2020-09" db="EMBL/GenBank/DDBJ databases">
        <authorList>
            <person name="Sun Q."/>
            <person name="Zhou Y."/>
        </authorList>
    </citation>
    <scope>NUCLEOTIDE SEQUENCE</scope>
    <source>
        <strain evidence="15">CGMCC 1.15758</strain>
    </source>
</reference>
<keyword evidence="16" id="KW-1185">Reference proteome</keyword>
<protein>
    <recommendedName>
        <fullName evidence="3 12">Beta-ketoacyl-[acyl-carrier-protein] synthase III</fullName>
        <shortName evidence="12">Beta-ketoacyl-ACP synthase III</shortName>
        <shortName evidence="12">KAS III</shortName>
        <ecNumber evidence="3 12">2.3.1.180</ecNumber>
    </recommendedName>
    <alternativeName>
        <fullName evidence="12">3-oxoacyl-[acyl-carrier-protein] synthase 3</fullName>
    </alternativeName>
    <alternativeName>
        <fullName evidence="12">3-oxoacyl-[acyl-carrier-protein] synthase III</fullName>
    </alternativeName>
</protein>
<dbReference type="HAMAP" id="MF_01815">
    <property type="entry name" value="FabH"/>
    <property type="match status" value="1"/>
</dbReference>
<dbReference type="InterPro" id="IPR004655">
    <property type="entry name" value="FabH"/>
</dbReference>
<comment type="caution">
    <text evidence="15">The sequence shown here is derived from an EMBL/GenBank/DDBJ whole genome shotgun (WGS) entry which is preliminary data.</text>
</comment>
<evidence type="ECO:0000256" key="10">
    <source>
        <dbReference type="ARBA" id="ARBA00023315"/>
    </source>
</evidence>
<comment type="subcellular location">
    <subcellularLocation>
        <location evidence="12">Cytoplasm</location>
    </subcellularLocation>
</comment>
<evidence type="ECO:0000256" key="9">
    <source>
        <dbReference type="ARBA" id="ARBA00023268"/>
    </source>
</evidence>
<comment type="domain">
    <text evidence="12">The last Arg residue of the ACP-binding site is essential for the weak association between ACP/AcpP and FabH.</text>
</comment>
<evidence type="ECO:0000256" key="4">
    <source>
        <dbReference type="ARBA" id="ARBA00022516"/>
    </source>
</evidence>